<evidence type="ECO:0000259" key="1">
    <source>
        <dbReference type="PROSITE" id="PS51746"/>
    </source>
</evidence>
<dbReference type="Pfam" id="PF13672">
    <property type="entry name" value="PP2C_2"/>
    <property type="match status" value="1"/>
</dbReference>
<sequence length="274" mass="30353">MSLKDKINITGITDEGLVRDHNEDSIASDADLGLLVLADGMGGHKGGEVASAIAVDSIMQDLSKALPQITTGTTDENTGYSIESMLIEKAIKDANLKIYTAAQNNKNYEGMGTTVVVLLLYDNRITVAHVGDSRLYRFRDRTLEQMTRDHTLLQELVDRGFYTQKEARESLNKNLVTRAVGVSPTVDVDLLEDIALVGDNYLLCSDGLTDMIPDDLIEDIELNYRDNQNKMNKELIKQAKDHGGKDNVSVMLAQVLKEFPANSGWFSKFFDIFS</sequence>
<dbReference type="Gene3D" id="3.60.40.10">
    <property type="entry name" value="PPM-type phosphatase domain"/>
    <property type="match status" value="1"/>
</dbReference>
<dbReference type="CDD" id="cd00143">
    <property type="entry name" value="PP2Cc"/>
    <property type="match status" value="1"/>
</dbReference>
<dbReference type="GO" id="GO:0004722">
    <property type="term" value="F:protein serine/threonine phosphatase activity"/>
    <property type="evidence" value="ECO:0007669"/>
    <property type="project" value="InterPro"/>
</dbReference>
<dbReference type="SMART" id="SM00331">
    <property type="entry name" value="PP2C_SIG"/>
    <property type="match status" value="1"/>
</dbReference>
<dbReference type="Proteomes" id="UP000254266">
    <property type="component" value="Unassembled WGS sequence"/>
</dbReference>
<keyword evidence="3" id="KW-1185">Reference proteome</keyword>
<dbReference type="InterPro" id="IPR001932">
    <property type="entry name" value="PPM-type_phosphatase-like_dom"/>
</dbReference>
<organism evidence="2 3">
    <name type="scientific">endosymbiont of Galathealinum brachiosum</name>
    <dbReference type="NCBI Taxonomy" id="2200906"/>
    <lineage>
        <taxon>Bacteria</taxon>
        <taxon>Pseudomonadati</taxon>
        <taxon>Pseudomonadota</taxon>
        <taxon>Gammaproteobacteria</taxon>
        <taxon>sulfur-oxidizing symbionts</taxon>
    </lineage>
</organism>
<accession>A0A370DN34</accession>
<evidence type="ECO:0000313" key="2">
    <source>
        <dbReference type="EMBL" id="RDH85717.1"/>
    </source>
</evidence>
<dbReference type="NCBIfam" id="NF033484">
    <property type="entry name" value="Stp1_PP2C_phos"/>
    <property type="match status" value="1"/>
</dbReference>
<reference evidence="2 3" key="1">
    <citation type="journal article" date="2018" name="ISME J.">
        <title>Endosymbiont genomes yield clues of tubeworm success.</title>
        <authorList>
            <person name="Li Y."/>
            <person name="Liles M.R."/>
            <person name="Halanych K.M."/>
        </authorList>
    </citation>
    <scope>NUCLEOTIDE SEQUENCE [LARGE SCALE GENOMIC DNA]</scope>
    <source>
        <strain evidence="2">A1464</strain>
    </source>
</reference>
<proteinExistence type="predicted"/>
<dbReference type="SUPFAM" id="SSF81606">
    <property type="entry name" value="PP2C-like"/>
    <property type="match status" value="1"/>
</dbReference>
<comment type="caution">
    <text evidence="2">The sequence shown here is derived from an EMBL/GenBank/DDBJ whole genome shotgun (WGS) entry which is preliminary data.</text>
</comment>
<dbReference type="EMBL" id="QFXC01000003">
    <property type="protein sequence ID" value="RDH85717.1"/>
    <property type="molecule type" value="Genomic_DNA"/>
</dbReference>
<dbReference type="InterPro" id="IPR015655">
    <property type="entry name" value="PP2C"/>
</dbReference>
<dbReference type="SMART" id="SM00332">
    <property type="entry name" value="PP2Cc"/>
    <property type="match status" value="1"/>
</dbReference>
<dbReference type="PROSITE" id="PS51746">
    <property type="entry name" value="PPM_2"/>
    <property type="match status" value="1"/>
</dbReference>
<dbReference type="InterPro" id="IPR036457">
    <property type="entry name" value="PPM-type-like_dom_sf"/>
</dbReference>
<gene>
    <name evidence="2" type="ORF">DIZ80_01970</name>
</gene>
<protein>
    <submittedName>
        <fullName evidence="2">Stp1/IreP family PP2C-type Ser/Thr phosphatase</fullName>
    </submittedName>
</protein>
<dbReference type="PANTHER" id="PTHR13832">
    <property type="entry name" value="PROTEIN PHOSPHATASE 2C"/>
    <property type="match status" value="1"/>
</dbReference>
<name>A0A370DN34_9GAMM</name>
<evidence type="ECO:0000313" key="3">
    <source>
        <dbReference type="Proteomes" id="UP000254266"/>
    </source>
</evidence>
<dbReference type="AlphaFoldDB" id="A0A370DN34"/>
<dbReference type="PANTHER" id="PTHR13832:SF827">
    <property type="entry name" value="PROTEIN PHOSPHATASE 1L"/>
    <property type="match status" value="1"/>
</dbReference>
<feature type="domain" description="PPM-type phosphatase" evidence="1">
    <location>
        <begin position="6"/>
        <end position="255"/>
    </location>
</feature>